<reference evidence="1" key="1">
    <citation type="journal article" date="2020" name="Nature">
        <title>Giant virus diversity and host interactions through global metagenomics.</title>
        <authorList>
            <person name="Schulz F."/>
            <person name="Roux S."/>
            <person name="Paez-Espino D."/>
            <person name="Jungbluth S."/>
            <person name="Walsh D.A."/>
            <person name="Denef V.J."/>
            <person name="McMahon K.D."/>
            <person name="Konstantinidis K.T."/>
            <person name="Eloe-Fadrosh E.A."/>
            <person name="Kyrpides N.C."/>
            <person name="Woyke T."/>
        </authorList>
    </citation>
    <scope>NUCLEOTIDE SEQUENCE</scope>
    <source>
        <strain evidence="1">GVMAG-M-3300027763-16</strain>
    </source>
</reference>
<sequence>MYVRGCEDMNIIYNILKKKKIITRLYKFTLI</sequence>
<proteinExistence type="predicted"/>
<dbReference type="AlphaFoldDB" id="A0A6C0L8Z3"/>
<name>A0A6C0L8Z3_9ZZZZ</name>
<accession>A0A6C0L8Z3</accession>
<dbReference type="EMBL" id="MN740451">
    <property type="protein sequence ID" value="QHU27053.1"/>
    <property type="molecule type" value="Genomic_DNA"/>
</dbReference>
<protein>
    <submittedName>
        <fullName evidence="1">Uncharacterized protein</fullName>
    </submittedName>
</protein>
<organism evidence="1">
    <name type="scientific">viral metagenome</name>
    <dbReference type="NCBI Taxonomy" id="1070528"/>
    <lineage>
        <taxon>unclassified sequences</taxon>
        <taxon>metagenomes</taxon>
        <taxon>organismal metagenomes</taxon>
    </lineage>
</organism>
<evidence type="ECO:0000313" key="1">
    <source>
        <dbReference type="EMBL" id="QHU27053.1"/>
    </source>
</evidence>